<dbReference type="PANTHER" id="PTHR23505">
    <property type="entry name" value="SPINSTER"/>
    <property type="match status" value="1"/>
</dbReference>
<keyword evidence="2" id="KW-0813">Transport</keyword>
<feature type="transmembrane region" description="Helical" evidence="6">
    <location>
        <begin position="388"/>
        <end position="407"/>
    </location>
</feature>
<dbReference type="PROSITE" id="PS50850">
    <property type="entry name" value="MFS"/>
    <property type="match status" value="1"/>
</dbReference>
<dbReference type="InterPro" id="IPR044770">
    <property type="entry name" value="MFS_spinster-like"/>
</dbReference>
<feature type="transmembrane region" description="Helical" evidence="6">
    <location>
        <begin position="82"/>
        <end position="101"/>
    </location>
</feature>
<dbReference type="AlphaFoldDB" id="A0AAW6TLQ3"/>
<dbReference type="Pfam" id="PF07690">
    <property type="entry name" value="MFS_1"/>
    <property type="match status" value="1"/>
</dbReference>
<feature type="transmembrane region" description="Helical" evidence="6">
    <location>
        <begin position="107"/>
        <end position="128"/>
    </location>
</feature>
<feature type="transmembrane region" description="Helical" evidence="6">
    <location>
        <begin position="261"/>
        <end position="285"/>
    </location>
</feature>
<feature type="transmembrane region" description="Helical" evidence="6">
    <location>
        <begin position="56"/>
        <end position="75"/>
    </location>
</feature>
<dbReference type="RefSeq" id="WP_282716299.1">
    <property type="nucleotide sequence ID" value="NZ_JASCRY010000002.1"/>
</dbReference>
<protein>
    <submittedName>
        <fullName evidence="8">MFS transporter</fullName>
    </submittedName>
</protein>
<evidence type="ECO:0000313" key="9">
    <source>
        <dbReference type="Proteomes" id="UP001228643"/>
    </source>
</evidence>
<evidence type="ECO:0000256" key="3">
    <source>
        <dbReference type="ARBA" id="ARBA00022692"/>
    </source>
</evidence>
<evidence type="ECO:0000256" key="6">
    <source>
        <dbReference type="SAM" id="Phobius"/>
    </source>
</evidence>
<keyword evidence="5 6" id="KW-0472">Membrane</keyword>
<dbReference type="InterPro" id="IPR011701">
    <property type="entry name" value="MFS"/>
</dbReference>
<proteinExistence type="predicted"/>
<gene>
    <name evidence="8" type="ORF">QLS97_09730</name>
</gene>
<evidence type="ECO:0000259" key="7">
    <source>
        <dbReference type="PROSITE" id="PS50850"/>
    </source>
</evidence>
<keyword evidence="4 6" id="KW-1133">Transmembrane helix</keyword>
<dbReference type="Proteomes" id="UP001228643">
    <property type="component" value="Unassembled WGS sequence"/>
</dbReference>
<keyword evidence="9" id="KW-1185">Reference proteome</keyword>
<feature type="transmembrane region" description="Helical" evidence="6">
    <location>
        <begin position="12"/>
        <end position="28"/>
    </location>
</feature>
<dbReference type="EMBL" id="JASCRY010000002">
    <property type="protein sequence ID" value="MDI5949926.1"/>
    <property type="molecule type" value="Genomic_DNA"/>
</dbReference>
<feature type="transmembrane region" description="Helical" evidence="6">
    <location>
        <begin position="140"/>
        <end position="160"/>
    </location>
</feature>
<dbReference type="InterPro" id="IPR036259">
    <property type="entry name" value="MFS_trans_sf"/>
</dbReference>
<dbReference type="GO" id="GO:0022857">
    <property type="term" value="F:transmembrane transporter activity"/>
    <property type="evidence" value="ECO:0007669"/>
    <property type="project" value="InterPro"/>
</dbReference>
<comment type="caution">
    <text evidence="8">The sequence shown here is derived from an EMBL/GenBank/DDBJ whole genome shotgun (WGS) entry which is preliminary data.</text>
</comment>
<keyword evidence="3 6" id="KW-0812">Transmembrane</keyword>
<sequence length="422" mass="46356">MVAKLSEKKSYPWIVVGLLWFVALLNYLDRQMLSTMKPAMMLDIPELAKAENFGRLMAIFLWIYALMSPISGIIADRMNRKNMIVCSLFVWSGVTMAMGYATTFNQIYVLRAVMGVSEAFYIPAALSLIADYHQGNTRSFAIAIHTTGIYLGQALGGFGATVSEHFSWHFTFHSVGLIGVIYSIVLIFFIKEKKAYVFDTSQKLSMGTEFRQMFKGLGILFGNISFWVLLFYFSAPSLPGWAAKNWLPTLFSETLHLDMSLAGPMATVTIAMSSFVGVLIGGYISDKWVMKNLKGRIYTSVIGLTLTIPALFLLGNGTSLEAILTGGMLFGLGFGVFDTNNMPILCQFVSPRYRATGYGIMNLVGISAGAVITEFLGKAADSGGMGHIFVLLTIVVIIAIILQLVTLHPKTVNMTEEIAKSE</sequence>
<feature type="transmembrane region" description="Helical" evidence="6">
    <location>
        <begin position="358"/>
        <end position="376"/>
    </location>
</feature>
<evidence type="ECO:0000256" key="1">
    <source>
        <dbReference type="ARBA" id="ARBA00004141"/>
    </source>
</evidence>
<feature type="transmembrane region" description="Helical" evidence="6">
    <location>
        <begin position="320"/>
        <end position="337"/>
    </location>
</feature>
<dbReference type="Gene3D" id="1.20.1250.20">
    <property type="entry name" value="MFS general substrate transporter like domains"/>
    <property type="match status" value="2"/>
</dbReference>
<accession>A0AAW6TLQ3</accession>
<evidence type="ECO:0000256" key="4">
    <source>
        <dbReference type="ARBA" id="ARBA00022989"/>
    </source>
</evidence>
<evidence type="ECO:0000256" key="2">
    <source>
        <dbReference type="ARBA" id="ARBA00022448"/>
    </source>
</evidence>
<feature type="transmembrane region" description="Helical" evidence="6">
    <location>
        <begin position="297"/>
        <end position="314"/>
    </location>
</feature>
<feature type="transmembrane region" description="Helical" evidence="6">
    <location>
        <begin position="166"/>
        <end position="190"/>
    </location>
</feature>
<dbReference type="PANTHER" id="PTHR23505:SF79">
    <property type="entry name" value="PROTEIN SPINSTER"/>
    <property type="match status" value="1"/>
</dbReference>
<dbReference type="GO" id="GO:0016020">
    <property type="term" value="C:membrane"/>
    <property type="evidence" value="ECO:0007669"/>
    <property type="project" value="UniProtKB-SubCell"/>
</dbReference>
<name>A0AAW6TLQ3_9FLAO</name>
<evidence type="ECO:0000256" key="5">
    <source>
        <dbReference type="ARBA" id="ARBA00023136"/>
    </source>
</evidence>
<evidence type="ECO:0000313" key="8">
    <source>
        <dbReference type="EMBL" id="MDI5949926.1"/>
    </source>
</evidence>
<comment type="subcellular location">
    <subcellularLocation>
        <location evidence="1">Membrane</location>
        <topology evidence="1">Multi-pass membrane protein</topology>
    </subcellularLocation>
</comment>
<reference evidence="8 9" key="1">
    <citation type="submission" date="2023-04" db="EMBL/GenBank/DDBJ databases">
        <title>Two novel species of Flavobacterium.</title>
        <authorList>
            <person name="Liu Q."/>
            <person name="Xin Y.-H."/>
        </authorList>
    </citation>
    <scope>NUCLEOTIDE SEQUENCE [LARGE SCALE GENOMIC DNA]</scope>
    <source>
        <strain evidence="8 9">LB2P87</strain>
    </source>
</reference>
<dbReference type="SUPFAM" id="SSF103473">
    <property type="entry name" value="MFS general substrate transporter"/>
    <property type="match status" value="1"/>
</dbReference>
<dbReference type="InterPro" id="IPR020846">
    <property type="entry name" value="MFS_dom"/>
</dbReference>
<feature type="transmembrane region" description="Helical" evidence="6">
    <location>
        <begin position="213"/>
        <end position="235"/>
    </location>
</feature>
<feature type="domain" description="Major facilitator superfamily (MFS) profile" evidence="7">
    <location>
        <begin position="15"/>
        <end position="411"/>
    </location>
</feature>
<organism evidence="8 9">
    <name type="scientific">Flavobacterium yafengii</name>
    <dbReference type="NCBI Taxonomy" id="3041253"/>
    <lineage>
        <taxon>Bacteria</taxon>
        <taxon>Pseudomonadati</taxon>
        <taxon>Bacteroidota</taxon>
        <taxon>Flavobacteriia</taxon>
        <taxon>Flavobacteriales</taxon>
        <taxon>Flavobacteriaceae</taxon>
        <taxon>Flavobacterium</taxon>
    </lineage>
</organism>